<name>A0A423PJS7_9GAMM</name>
<proteinExistence type="predicted"/>
<dbReference type="InterPro" id="IPR050445">
    <property type="entry name" value="Bact_polysacc_biosynth/exp"/>
</dbReference>
<comment type="caution">
    <text evidence="8">The sequence shown here is derived from an EMBL/GenBank/DDBJ whole genome shotgun (WGS) entry which is preliminary data.</text>
</comment>
<protein>
    <recommendedName>
        <fullName evidence="7">Polysaccharide chain length determinant N-terminal domain-containing protein</fullName>
    </recommendedName>
</protein>
<keyword evidence="6" id="KW-0175">Coiled coil</keyword>
<evidence type="ECO:0000256" key="3">
    <source>
        <dbReference type="ARBA" id="ARBA00022692"/>
    </source>
</evidence>
<gene>
    <name evidence="8" type="ORF">SAOR_11925</name>
</gene>
<evidence type="ECO:0000256" key="2">
    <source>
        <dbReference type="ARBA" id="ARBA00022475"/>
    </source>
</evidence>
<dbReference type="InterPro" id="IPR003856">
    <property type="entry name" value="LPS_length_determ_N"/>
</dbReference>
<keyword evidence="5" id="KW-0472">Membrane</keyword>
<dbReference type="Pfam" id="PF02706">
    <property type="entry name" value="Wzz"/>
    <property type="match status" value="1"/>
</dbReference>
<dbReference type="Pfam" id="PF23607">
    <property type="entry name" value="WZC_N"/>
    <property type="match status" value="1"/>
</dbReference>
<evidence type="ECO:0000256" key="1">
    <source>
        <dbReference type="ARBA" id="ARBA00004651"/>
    </source>
</evidence>
<evidence type="ECO:0000256" key="5">
    <source>
        <dbReference type="ARBA" id="ARBA00023136"/>
    </source>
</evidence>
<organism evidence="8 9">
    <name type="scientific">Salinisphaera orenii MK-B5</name>
    <dbReference type="NCBI Taxonomy" id="856730"/>
    <lineage>
        <taxon>Bacteria</taxon>
        <taxon>Pseudomonadati</taxon>
        <taxon>Pseudomonadota</taxon>
        <taxon>Gammaproteobacteria</taxon>
        <taxon>Salinisphaerales</taxon>
        <taxon>Salinisphaeraceae</taxon>
        <taxon>Salinisphaera</taxon>
    </lineage>
</organism>
<reference evidence="8 9" key="1">
    <citation type="submission" date="2013-10" db="EMBL/GenBank/DDBJ databases">
        <title>Salinisphaera orenii MK-B5 Genome Sequencing.</title>
        <authorList>
            <person name="Lai Q."/>
            <person name="Li C."/>
            <person name="Shao Z."/>
        </authorList>
    </citation>
    <scope>NUCLEOTIDE SEQUENCE [LARGE SCALE GENOMIC DNA]</scope>
    <source>
        <strain evidence="8 9">MK-B5</strain>
    </source>
</reference>
<dbReference type="AlphaFoldDB" id="A0A423PJS7"/>
<feature type="coiled-coil region" evidence="6">
    <location>
        <begin position="248"/>
        <end position="289"/>
    </location>
</feature>
<keyword evidence="4" id="KW-1133">Transmembrane helix</keyword>
<dbReference type="GO" id="GO:0005886">
    <property type="term" value="C:plasma membrane"/>
    <property type="evidence" value="ECO:0007669"/>
    <property type="project" value="UniProtKB-SubCell"/>
</dbReference>
<dbReference type="Proteomes" id="UP000283993">
    <property type="component" value="Unassembled WGS sequence"/>
</dbReference>
<evidence type="ECO:0000256" key="6">
    <source>
        <dbReference type="SAM" id="Coils"/>
    </source>
</evidence>
<dbReference type="EMBL" id="AYKH01000028">
    <property type="protein sequence ID" value="ROO25821.1"/>
    <property type="molecule type" value="Genomic_DNA"/>
</dbReference>
<evidence type="ECO:0000313" key="9">
    <source>
        <dbReference type="Proteomes" id="UP000283993"/>
    </source>
</evidence>
<feature type="domain" description="Polysaccharide chain length determinant N-terminal" evidence="7">
    <location>
        <begin position="2"/>
        <end position="72"/>
    </location>
</feature>
<comment type="subcellular location">
    <subcellularLocation>
        <location evidence="1">Cell membrane</location>
        <topology evidence="1">Multi-pass membrane protein</topology>
    </subcellularLocation>
</comment>
<evidence type="ECO:0000256" key="4">
    <source>
        <dbReference type="ARBA" id="ARBA00022989"/>
    </source>
</evidence>
<evidence type="ECO:0000259" key="7">
    <source>
        <dbReference type="Pfam" id="PF02706"/>
    </source>
</evidence>
<dbReference type="PANTHER" id="PTHR32309:SF32">
    <property type="entry name" value="TYROSINE-PROTEIN KINASE ETK-RELATED"/>
    <property type="match status" value="1"/>
</dbReference>
<sequence length="289" mass="30911">MAILLGVFYLLTTPSIYRTDALVEIQPESTSPLDGLTSDISQLAGGGSKSPAQAQISIMRSRSVVGKAVNDLGMTISTSANHFPYIGGLVAGSREQGPPAEDAVDEDAGSWFSNFAWSPVGISVTRFEVPDALKGKNFTLRALGGGEFVLFGPEGERLLEGETGEKATGRTEEGGDIELFVRDLMVSNPPTEFSVKRNHWLSVVDSLGSSLQIAEQGEMTGIVEMALAGSSPSGITEKVNAVLQHYVRQNVEAKSKEAEQSIQFLEKKLPEVKSELDASEAKLASYKQN</sequence>
<keyword evidence="2" id="KW-1003">Cell membrane</keyword>
<keyword evidence="3" id="KW-0812">Transmembrane</keyword>
<evidence type="ECO:0000313" key="8">
    <source>
        <dbReference type="EMBL" id="ROO25821.1"/>
    </source>
</evidence>
<keyword evidence="9" id="KW-1185">Reference proteome</keyword>
<dbReference type="GO" id="GO:0004713">
    <property type="term" value="F:protein tyrosine kinase activity"/>
    <property type="evidence" value="ECO:0007669"/>
    <property type="project" value="TreeGrafter"/>
</dbReference>
<dbReference type="PANTHER" id="PTHR32309">
    <property type="entry name" value="TYROSINE-PROTEIN KINASE"/>
    <property type="match status" value="1"/>
</dbReference>
<accession>A0A423PJS7</accession>